<reference evidence="2 3" key="1">
    <citation type="journal article" date="2024" name="BMC Genomics">
        <title>De novo assembly and annotation of Popillia japonica's genome with initial clues to its potential as an invasive pest.</title>
        <authorList>
            <person name="Cucini C."/>
            <person name="Boschi S."/>
            <person name="Funari R."/>
            <person name="Cardaioli E."/>
            <person name="Iannotti N."/>
            <person name="Marturano G."/>
            <person name="Paoli F."/>
            <person name="Bruttini M."/>
            <person name="Carapelli A."/>
            <person name="Frati F."/>
            <person name="Nardi F."/>
        </authorList>
    </citation>
    <scope>NUCLEOTIDE SEQUENCE [LARGE SCALE GENOMIC DNA]</scope>
    <source>
        <strain evidence="2">DMR45628</strain>
    </source>
</reference>
<dbReference type="Proteomes" id="UP001458880">
    <property type="component" value="Unassembled WGS sequence"/>
</dbReference>
<dbReference type="AlphaFoldDB" id="A0AAW1JZ18"/>
<dbReference type="EMBL" id="JASPKY010000306">
    <property type="protein sequence ID" value="KAK9709600.1"/>
    <property type="molecule type" value="Genomic_DNA"/>
</dbReference>
<comment type="caution">
    <text evidence="2">The sequence shown here is derived from an EMBL/GenBank/DDBJ whole genome shotgun (WGS) entry which is preliminary data.</text>
</comment>
<keyword evidence="3" id="KW-1185">Reference proteome</keyword>
<dbReference type="GO" id="GO:0005634">
    <property type="term" value="C:nucleus"/>
    <property type="evidence" value="ECO:0007669"/>
    <property type="project" value="InterPro"/>
</dbReference>
<evidence type="ECO:0000259" key="1">
    <source>
        <dbReference type="PROSITE" id="PS00028"/>
    </source>
</evidence>
<proteinExistence type="predicted"/>
<gene>
    <name evidence="2" type="ORF">QE152_g26542</name>
</gene>
<sequence length="232" mass="26704">MAYKICRICCKKGYELLNLDDPKHNYYYKLTSCIPEIEIYIFKNIGLCKKCAHMLDTAFELREICLKNEKKSRNELNKLSNHTMGKTIINDEDGESITLQPNIHDSCNSEMSDLSIIETTFCGLCNKEFSSCHDKKIHDYKSHRQLKYKELRNILPPTNNGHNLFGVQLQMSDMLQVSTETSQYTNTVTVKPKLDDKLNLCLCSETNGRVHQTELLGSRYLFATSTTVTRVI</sequence>
<organism evidence="2 3">
    <name type="scientific">Popillia japonica</name>
    <name type="common">Japanese beetle</name>
    <dbReference type="NCBI Taxonomy" id="7064"/>
    <lineage>
        <taxon>Eukaryota</taxon>
        <taxon>Metazoa</taxon>
        <taxon>Ecdysozoa</taxon>
        <taxon>Arthropoda</taxon>
        <taxon>Hexapoda</taxon>
        <taxon>Insecta</taxon>
        <taxon>Pterygota</taxon>
        <taxon>Neoptera</taxon>
        <taxon>Endopterygota</taxon>
        <taxon>Coleoptera</taxon>
        <taxon>Polyphaga</taxon>
        <taxon>Scarabaeiformia</taxon>
        <taxon>Scarabaeidae</taxon>
        <taxon>Rutelinae</taxon>
        <taxon>Popillia</taxon>
    </lineage>
</organism>
<dbReference type="InterPro" id="IPR013087">
    <property type="entry name" value="Znf_C2H2_type"/>
</dbReference>
<dbReference type="PROSITE" id="PS00028">
    <property type="entry name" value="ZINC_FINGER_C2H2_1"/>
    <property type="match status" value="1"/>
</dbReference>
<dbReference type="InterPro" id="IPR012934">
    <property type="entry name" value="Znf_AD"/>
</dbReference>
<dbReference type="SMART" id="SM00868">
    <property type="entry name" value="zf-AD"/>
    <property type="match status" value="1"/>
</dbReference>
<evidence type="ECO:0000313" key="2">
    <source>
        <dbReference type="EMBL" id="KAK9709600.1"/>
    </source>
</evidence>
<evidence type="ECO:0000313" key="3">
    <source>
        <dbReference type="Proteomes" id="UP001458880"/>
    </source>
</evidence>
<feature type="domain" description="C2H2-type" evidence="1">
    <location>
        <begin position="122"/>
        <end position="143"/>
    </location>
</feature>
<protein>
    <recommendedName>
        <fullName evidence="1">C2H2-type domain-containing protein</fullName>
    </recommendedName>
</protein>
<name>A0AAW1JZ18_POPJA</name>
<dbReference type="GO" id="GO:0008270">
    <property type="term" value="F:zinc ion binding"/>
    <property type="evidence" value="ECO:0007669"/>
    <property type="project" value="InterPro"/>
</dbReference>
<accession>A0AAW1JZ18</accession>